<organism evidence="1 2">
    <name type="scientific">Rhodobacter flavimaris</name>
    <dbReference type="NCBI Taxonomy" id="2907145"/>
    <lineage>
        <taxon>Bacteria</taxon>
        <taxon>Pseudomonadati</taxon>
        <taxon>Pseudomonadota</taxon>
        <taxon>Alphaproteobacteria</taxon>
        <taxon>Rhodobacterales</taxon>
        <taxon>Rhodobacter group</taxon>
        <taxon>Rhodobacter</taxon>
    </lineage>
</organism>
<dbReference type="Proteomes" id="UP001521181">
    <property type="component" value="Unassembled WGS sequence"/>
</dbReference>
<sequence>MRFHRTIGIDYSGAETADSSLPGLRVYMTECGGPAMEVGPPPGPKKYWTRRALAEWLTARLSEPVPTIAGIDHGFSFPDAYFARHGLARDWDFFLDDFHAFWPTDEANTYVEFLRSGRNATGLARLGERSWKRHTEISCKGKSVFHFDVQGQVAKSTHAGLPFLRSLRRALPQLHVWPFDGWDVPVGGSCLVEAYPKLYKDAYPVESRTPDQQDAFSTASWLRDAGTDGRLTKALSPELPADVREMAHYEGWILGVSTAAAPKTSVRSATTSTKRAGLTTVPGYRNPNGQIVIRATGLPGTDHNQQVYQLACEHCGLNYGANGSDIHQRKCPSCGGGRPGLVY</sequence>
<evidence type="ECO:0000313" key="1">
    <source>
        <dbReference type="EMBL" id="MCE5972426.1"/>
    </source>
</evidence>
<reference evidence="1 2" key="1">
    <citation type="submission" date="2021-12" db="EMBL/GenBank/DDBJ databases">
        <title>Sinirhodobacter sp. WL0062 is a bacterium isolated from seawater.</title>
        <authorList>
            <person name="Wang L."/>
            <person name="He W."/>
            <person name="Zhang D.-F."/>
        </authorList>
    </citation>
    <scope>NUCLEOTIDE SEQUENCE [LARGE SCALE GENOMIC DNA]</scope>
    <source>
        <strain evidence="1 2">WL0062</strain>
    </source>
</reference>
<name>A0ABS8YUK5_9RHOB</name>
<evidence type="ECO:0000313" key="2">
    <source>
        <dbReference type="Proteomes" id="UP001521181"/>
    </source>
</evidence>
<accession>A0ABS8YUK5</accession>
<comment type="caution">
    <text evidence="1">The sequence shown here is derived from an EMBL/GenBank/DDBJ whole genome shotgun (WGS) entry which is preliminary data.</text>
</comment>
<dbReference type="EMBL" id="JAJUOS010000002">
    <property type="protein sequence ID" value="MCE5972426.1"/>
    <property type="molecule type" value="Genomic_DNA"/>
</dbReference>
<evidence type="ECO:0008006" key="3">
    <source>
        <dbReference type="Google" id="ProtNLM"/>
    </source>
</evidence>
<gene>
    <name evidence="1" type="ORF">LZA78_02840</name>
</gene>
<keyword evidence="2" id="KW-1185">Reference proteome</keyword>
<proteinExistence type="predicted"/>
<dbReference type="RefSeq" id="WP_233675447.1">
    <property type="nucleotide sequence ID" value="NZ_JAJUOS010000002.1"/>
</dbReference>
<protein>
    <recommendedName>
        <fullName evidence="3">DUF429 domain-containing protein</fullName>
    </recommendedName>
</protein>